<evidence type="ECO:0000313" key="2">
    <source>
        <dbReference type="EMBL" id="SDY01154.1"/>
    </source>
</evidence>
<sequence>MNTALVLAAGMGTVLGIGLALGLRAIAGPAPMDVSAALGHLATRTTTSIPATGWRAWRARLLTYATDRADHARHPWLSIPTYDLGLLERSPSDYVMTRLRWAVSSLAAATLLAVSLAVTGVPVGVSVGLVAAGGLVGVVVPVSRLRDQAAVAREDARRALAVYLDLVAQQRTAGHAPGPALREAAAVGDHWLLTRLHRTLAHAEHSGHSPWDTLRTLGTMIRLPELVAVADLAATAADGAAIYTSLTTHAASLRTAAISTDKADANTRTERLTLPVTLLMLGILLLVLYPAVARLLG</sequence>
<dbReference type="RefSeq" id="WP_093267610.1">
    <property type="nucleotide sequence ID" value="NZ_FNOK01000018.1"/>
</dbReference>
<dbReference type="Proteomes" id="UP000199529">
    <property type="component" value="Unassembled WGS sequence"/>
</dbReference>
<dbReference type="PANTHER" id="PTHR35007:SF1">
    <property type="entry name" value="PILUS ASSEMBLY PROTEIN"/>
    <property type="match status" value="1"/>
</dbReference>
<keyword evidence="1" id="KW-0812">Transmembrane</keyword>
<keyword evidence="1" id="KW-0472">Membrane</keyword>
<feature type="transmembrane region" description="Helical" evidence="1">
    <location>
        <begin position="6"/>
        <end position="27"/>
    </location>
</feature>
<gene>
    <name evidence="2" type="ORF">SAMN05216215_1018131</name>
</gene>
<proteinExistence type="predicted"/>
<evidence type="ECO:0000313" key="3">
    <source>
        <dbReference type="Proteomes" id="UP000199529"/>
    </source>
</evidence>
<keyword evidence="3" id="KW-1185">Reference proteome</keyword>
<dbReference type="PANTHER" id="PTHR35007">
    <property type="entry name" value="INTEGRAL MEMBRANE PROTEIN-RELATED"/>
    <property type="match status" value="1"/>
</dbReference>
<reference evidence="3" key="1">
    <citation type="submission" date="2016-10" db="EMBL/GenBank/DDBJ databases">
        <authorList>
            <person name="Varghese N."/>
            <person name="Submissions S."/>
        </authorList>
    </citation>
    <scope>NUCLEOTIDE SEQUENCE [LARGE SCALE GENOMIC DNA]</scope>
    <source>
        <strain evidence="3">CGMCC 4.3530</strain>
    </source>
</reference>
<protein>
    <recommendedName>
        <fullName evidence="4">Flp pilus assembly protein TadB</fullName>
    </recommendedName>
</protein>
<feature type="transmembrane region" description="Helical" evidence="1">
    <location>
        <begin position="124"/>
        <end position="143"/>
    </location>
</feature>
<evidence type="ECO:0008006" key="4">
    <source>
        <dbReference type="Google" id="ProtNLM"/>
    </source>
</evidence>
<feature type="transmembrane region" description="Helical" evidence="1">
    <location>
        <begin position="272"/>
        <end position="292"/>
    </location>
</feature>
<evidence type="ECO:0000256" key="1">
    <source>
        <dbReference type="SAM" id="Phobius"/>
    </source>
</evidence>
<dbReference type="OrthoDB" id="5243064at2"/>
<dbReference type="EMBL" id="FNOK01000018">
    <property type="protein sequence ID" value="SDY01154.1"/>
    <property type="molecule type" value="Genomic_DNA"/>
</dbReference>
<organism evidence="2 3">
    <name type="scientific">Saccharopolyspora shandongensis</name>
    <dbReference type="NCBI Taxonomy" id="418495"/>
    <lineage>
        <taxon>Bacteria</taxon>
        <taxon>Bacillati</taxon>
        <taxon>Actinomycetota</taxon>
        <taxon>Actinomycetes</taxon>
        <taxon>Pseudonocardiales</taxon>
        <taxon>Pseudonocardiaceae</taxon>
        <taxon>Saccharopolyspora</taxon>
    </lineage>
</organism>
<accession>A0A1H3GF90</accession>
<keyword evidence="1" id="KW-1133">Transmembrane helix</keyword>
<dbReference type="AlphaFoldDB" id="A0A1H3GF90"/>
<name>A0A1H3GF90_9PSEU</name>
<dbReference type="STRING" id="418495.SAMN05216215_1018131"/>